<evidence type="ECO:0000313" key="3">
    <source>
        <dbReference type="Proteomes" id="UP000829354"/>
    </source>
</evidence>
<feature type="compositionally biased region" description="Gly residues" evidence="1">
    <location>
        <begin position="109"/>
        <end position="119"/>
    </location>
</feature>
<feature type="region of interest" description="Disordered" evidence="1">
    <location>
        <begin position="1"/>
        <end position="126"/>
    </location>
</feature>
<protein>
    <submittedName>
        <fullName evidence="2">Uncharacterized protein</fullName>
    </submittedName>
</protein>
<feature type="compositionally biased region" description="Basic and acidic residues" evidence="1">
    <location>
        <begin position="50"/>
        <end position="68"/>
    </location>
</feature>
<evidence type="ECO:0000313" key="2">
    <source>
        <dbReference type="EMBL" id="UMM43566.1"/>
    </source>
</evidence>
<feature type="compositionally biased region" description="Gly residues" evidence="1">
    <location>
        <begin position="1"/>
        <end position="10"/>
    </location>
</feature>
<dbReference type="EMBL" id="CP092625">
    <property type="protein sequence ID" value="UMM43566.1"/>
    <property type="molecule type" value="Genomic_DNA"/>
</dbReference>
<keyword evidence="3" id="KW-1185">Reference proteome</keyword>
<dbReference type="Proteomes" id="UP000829354">
    <property type="component" value="Chromosome X"/>
</dbReference>
<evidence type="ECO:0000256" key="1">
    <source>
        <dbReference type="SAM" id="MobiDB-lite"/>
    </source>
</evidence>
<gene>
    <name evidence="2" type="ORF">L5515_019027</name>
</gene>
<accession>A0AAE9JSL8</accession>
<dbReference type="AlphaFoldDB" id="A0AAE9JSL8"/>
<sequence length="126" mass="13535">MNGNGNGNGGIPVVNAPPPPAPAPDPRQAAQLDRSDKEAARQEYLSATNAHEKTLENVRRLRQKKEEYNANIRNLTDSMDGESCPEKKEGLAGLYQKAKKDPHELSQEGEGGAEGGGKSENGDGRR</sequence>
<name>A0AAE9JSL8_CAEBR</name>
<organism evidence="2 3">
    <name type="scientific">Caenorhabditis briggsae</name>
    <dbReference type="NCBI Taxonomy" id="6238"/>
    <lineage>
        <taxon>Eukaryota</taxon>
        <taxon>Metazoa</taxon>
        <taxon>Ecdysozoa</taxon>
        <taxon>Nematoda</taxon>
        <taxon>Chromadorea</taxon>
        <taxon>Rhabditida</taxon>
        <taxon>Rhabditina</taxon>
        <taxon>Rhabditomorpha</taxon>
        <taxon>Rhabditoidea</taxon>
        <taxon>Rhabditidae</taxon>
        <taxon>Peloderinae</taxon>
        <taxon>Caenorhabditis</taxon>
    </lineage>
</organism>
<feature type="compositionally biased region" description="Pro residues" evidence="1">
    <location>
        <begin position="15"/>
        <end position="25"/>
    </location>
</feature>
<proteinExistence type="predicted"/>
<reference evidence="2 3" key="1">
    <citation type="submission" date="2022-04" db="EMBL/GenBank/DDBJ databases">
        <title>Chromosome-level reference genomes for two strains of Caenorhabditis briggsae: an improved platform for comparative genomics.</title>
        <authorList>
            <person name="Stevens L."/>
            <person name="Andersen E."/>
        </authorList>
    </citation>
    <scope>NUCLEOTIDE SEQUENCE [LARGE SCALE GENOMIC DNA]</scope>
    <source>
        <strain evidence="2">VX34</strain>
        <tissue evidence="2">Whole-organism</tissue>
    </source>
</reference>